<proteinExistence type="predicted"/>
<accession>A0A2P2NW07</accession>
<evidence type="ECO:0000256" key="1">
    <source>
        <dbReference type="SAM" id="MobiDB-lite"/>
    </source>
</evidence>
<evidence type="ECO:0000313" key="2">
    <source>
        <dbReference type="EMBL" id="MBX46643.1"/>
    </source>
</evidence>
<dbReference type="EMBL" id="GGEC01066159">
    <property type="protein sequence ID" value="MBX46643.1"/>
    <property type="molecule type" value="Transcribed_RNA"/>
</dbReference>
<protein>
    <submittedName>
        <fullName evidence="2">Uncharacterized protein</fullName>
    </submittedName>
</protein>
<sequence>MCGPADRRQLRGALSQTIGSDVQ</sequence>
<feature type="region of interest" description="Disordered" evidence="1">
    <location>
        <begin position="1"/>
        <end position="23"/>
    </location>
</feature>
<organism evidence="2">
    <name type="scientific">Rhizophora mucronata</name>
    <name type="common">Asiatic mangrove</name>
    <dbReference type="NCBI Taxonomy" id="61149"/>
    <lineage>
        <taxon>Eukaryota</taxon>
        <taxon>Viridiplantae</taxon>
        <taxon>Streptophyta</taxon>
        <taxon>Embryophyta</taxon>
        <taxon>Tracheophyta</taxon>
        <taxon>Spermatophyta</taxon>
        <taxon>Magnoliopsida</taxon>
        <taxon>eudicotyledons</taxon>
        <taxon>Gunneridae</taxon>
        <taxon>Pentapetalae</taxon>
        <taxon>rosids</taxon>
        <taxon>fabids</taxon>
        <taxon>Malpighiales</taxon>
        <taxon>Rhizophoraceae</taxon>
        <taxon>Rhizophora</taxon>
    </lineage>
</organism>
<reference evidence="2" key="1">
    <citation type="submission" date="2018-02" db="EMBL/GenBank/DDBJ databases">
        <title>Rhizophora mucronata_Transcriptome.</title>
        <authorList>
            <person name="Meera S.P."/>
            <person name="Sreeshan A."/>
            <person name="Augustine A."/>
        </authorList>
    </citation>
    <scope>NUCLEOTIDE SEQUENCE</scope>
    <source>
        <tissue evidence="2">Leaf</tissue>
    </source>
</reference>
<name>A0A2P2NW07_RHIMU</name>
<dbReference type="AlphaFoldDB" id="A0A2P2NW07"/>
<feature type="compositionally biased region" description="Polar residues" evidence="1">
    <location>
        <begin position="14"/>
        <end position="23"/>
    </location>
</feature>